<keyword evidence="7" id="KW-0238">DNA-binding</keyword>
<dbReference type="EC" id="5.6.2.1" evidence="3"/>
<keyword evidence="5" id="KW-0862">Zinc</keyword>
<sequence length="282" mass="32203">MKFSTLTKEDLIKAFANRTPHLDWPQAHAGETRHKMDWYFGINLSRALTNSIKETGSFKLMSTGRVQGPALKLIVDKEKEIKAFIPDPYWEIQLTGEISKGNIIALHELGKIFDSKKAKEIFNKTHKEKTAKVTKVEKKQFKTHPPVPFDLTSLQIEAHKCIFMSPKNTLSTAQELYTGGYISYPRTSSQQLPKEIGYKKILTLLSKQPPYKKETDFLLKKSKLIPNNGKKTDPAHPAIYPTGIPPKFKSDYDKKLYDLIIRRFFAVFGDPATRETMTVTLD</sequence>
<dbReference type="GO" id="GO:0006265">
    <property type="term" value="P:DNA topological change"/>
    <property type="evidence" value="ECO:0007669"/>
    <property type="project" value="InterPro"/>
</dbReference>
<dbReference type="Gene3D" id="1.10.460.10">
    <property type="entry name" value="Topoisomerase I, domain 2"/>
    <property type="match status" value="1"/>
</dbReference>
<evidence type="ECO:0000256" key="6">
    <source>
        <dbReference type="ARBA" id="ARBA00023029"/>
    </source>
</evidence>
<dbReference type="SUPFAM" id="SSF56712">
    <property type="entry name" value="Prokaryotic type I DNA topoisomerase"/>
    <property type="match status" value="1"/>
</dbReference>
<accession>X0TLT1</accession>
<dbReference type="AlphaFoldDB" id="X0TLT1"/>
<comment type="caution">
    <text evidence="10">The sequence shown here is derived from an EMBL/GenBank/DDBJ whole genome shotgun (WGS) entry which is preliminary data.</text>
</comment>
<dbReference type="InterPro" id="IPR023406">
    <property type="entry name" value="Topo_IA_AS"/>
</dbReference>
<gene>
    <name evidence="10" type="ORF">S01H1_26086</name>
</gene>
<reference evidence="10" key="1">
    <citation type="journal article" date="2014" name="Front. Microbiol.">
        <title>High frequency of phylogenetically diverse reductive dehalogenase-homologous genes in deep subseafloor sedimentary metagenomes.</title>
        <authorList>
            <person name="Kawai M."/>
            <person name="Futagami T."/>
            <person name="Toyoda A."/>
            <person name="Takaki Y."/>
            <person name="Nishi S."/>
            <person name="Hori S."/>
            <person name="Arai W."/>
            <person name="Tsubouchi T."/>
            <person name="Morono Y."/>
            <person name="Uchiyama I."/>
            <person name="Ito T."/>
            <person name="Fujiyama A."/>
            <person name="Inagaki F."/>
            <person name="Takami H."/>
        </authorList>
    </citation>
    <scope>NUCLEOTIDE SEQUENCE</scope>
    <source>
        <strain evidence="10">Expedition CK06-06</strain>
    </source>
</reference>
<dbReference type="Gene3D" id="2.70.20.10">
    <property type="entry name" value="Topoisomerase I, domain 3"/>
    <property type="match status" value="1"/>
</dbReference>
<dbReference type="InterPro" id="IPR000380">
    <property type="entry name" value="Topo_IA"/>
</dbReference>
<keyword evidence="6" id="KW-0799">Topoisomerase</keyword>
<keyword evidence="8" id="KW-0413">Isomerase</keyword>
<protein>
    <recommendedName>
        <fullName evidence="3">DNA topoisomerase</fullName>
        <ecNumber evidence="3">5.6.2.1</ecNumber>
    </recommendedName>
</protein>
<name>X0TLT1_9ZZZZ</name>
<organism evidence="10">
    <name type="scientific">marine sediment metagenome</name>
    <dbReference type="NCBI Taxonomy" id="412755"/>
    <lineage>
        <taxon>unclassified sequences</taxon>
        <taxon>metagenomes</taxon>
        <taxon>ecological metagenomes</taxon>
    </lineage>
</organism>
<evidence type="ECO:0000259" key="9">
    <source>
        <dbReference type="PROSITE" id="PS52039"/>
    </source>
</evidence>
<comment type="similarity">
    <text evidence="2">Belongs to the type IA topoisomerase family.</text>
</comment>
<evidence type="ECO:0000256" key="5">
    <source>
        <dbReference type="ARBA" id="ARBA00022833"/>
    </source>
</evidence>
<evidence type="ECO:0000256" key="7">
    <source>
        <dbReference type="ARBA" id="ARBA00023125"/>
    </source>
</evidence>
<dbReference type="InterPro" id="IPR003601">
    <property type="entry name" value="Topo_IA_2"/>
</dbReference>
<proteinExistence type="inferred from homology"/>
<dbReference type="SMART" id="SM00436">
    <property type="entry name" value="TOP1Bc"/>
    <property type="match status" value="1"/>
</dbReference>
<dbReference type="PROSITE" id="PS52039">
    <property type="entry name" value="TOPO_IA_2"/>
    <property type="match status" value="1"/>
</dbReference>
<dbReference type="Pfam" id="PF01131">
    <property type="entry name" value="Topoisom_bac"/>
    <property type="match status" value="1"/>
</dbReference>
<comment type="catalytic activity">
    <reaction evidence="1">
        <text>ATP-independent breakage of single-stranded DNA, followed by passage and rejoining.</text>
        <dbReference type="EC" id="5.6.2.1"/>
    </reaction>
</comment>
<dbReference type="GO" id="GO:0006281">
    <property type="term" value="P:DNA repair"/>
    <property type="evidence" value="ECO:0007669"/>
    <property type="project" value="TreeGrafter"/>
</dbReference>
<dbReference type="GO" id="GO:0003677">
    <property type="term" value="F:DNA binding"/>
    <property type="evidence" value="ECO:0007669"/>
    <property type="project" value="UniProtKB-KW"/>
</dbReference>
<evidence type="ECO:0000256" key="4">
    <source>
        <dbReference type="ARBA" id="ARBA00022723"/>
    </source>
</evidence>
<evidence type="ECO:0000256" key="2">
    <source>
        <dbReference type="ARBA" id="ARBA00009446"/>
    </source>
</evidence>
<dbReference type="InterPro" id="IPR013824">
    <property type="entry name" value="Topo_IA_cen_sub1"/>
</dbReference>
<dbReference type="GO" id="GO:0003917">
    <property type="term" value="F:DNA topoisomerase type I (single strand cut, ATP-independent) activity"/>
    <property type="evidence" value="ECO:0007669"/>
    <property type="project" value="UniProtKB-EC"/>
</dbReference>
<dbReference type="PANTHER" id="PTHR11390">
    <property type="entry name" value="PROKARYOTIC DNA TOPOISOMERASE"/>
    <property type="match status" value="1"/>
</dbReference>
<dbReference type="PROSITE" id="PS00396">
    <property type="entry name" value="TOPO_IA_1"/>
    <property type="match status" value="1"/>
</dbReference>
<evidence type="ECO:0000313" key="10">
    <source>
        <dbReference type="EMBL" id="GAF94503.1"/>
    </source>
</evidence>
<dbReference type="GO" id="GO:0046872">
    <property type="term" value="F:metal ion binding"/>
    <property type="evidence" value="ECO:0007669"/>
    <property type="project" value="UniProtKB-KW"/>
</dbReference>
<evidence type="ECO:0000256" key="8">
    <source>
        <dbReference type="ARBA" id="ARBA00023235"/>
    </source>
</evidence>
<dbReference type="InterPro" id="IPR013826">
    <property type="entry name" value="Topo_IA_cen_sub3"/>
</dbReference>
<dbReference type="PRINTS" id="PR00417">
    <property type="entry name" value="PRTPISMRASEI"/>
</dbReference>
<dbReference type="Gene3D" id="1.10.290.10">
    <property type="entry name" value="Topoisomerase I, domain 4"/>
    <property type="match status" value="1"/>
</dbReference>
<dbReference type="GO" id="GO:0006310">
    <property type="term" value="P:DNA recombination"/>
    <property type="evidence" value="ECO:0007669"/>
    <property type="project" value="TreeGrafter"/>
</dbReference>
<dbReference type="EMBL" id="BARS01015799">
    <property type="protein sequence ID" value="GAF94503.1"/>
    <property type="molecule type" value="Genomic_DNA"/>
</dbReference>
<dbReference type="SMART" id="SM00437">
    <property type="entry name" value="TOP1Ac"/>
    <property type="match status" value="1"/>
</dbReference>
<dbReference type="InterPro" id="IPR023405">
    <property type="entry name" value="Topo_IA_core_domain"/>
</dbReference>
<feature type="non-terminal residue" evidence="10">
    <location>
        <position position="282"/>
    </location>
</feature>
<evidence type="ECO:0000256" key="1">
    <source>
        <dbReference type="ARBA" id="ARBA00000213"/>
    </source>
</evidence>
<dbReference type="InterPro" id="IPR013497">
    <property type="entry name" value="Topo_IA_cen"/>
</dbReference>
<feature type="domain" description="Topo IA-type catalytic" evidence="9">
    <location>
        <begin position="23"/>
        <end position="282"/>
    </location>
</feature>
<dbReference type="PANTHER" id="PTHR11390:SF26">
    <property type="entry name" value="DNA TOPOISOMERASE 1"/>
    <property type="match status" value="1"/>
</dbReference>
<dbReference type="InterPro" id="IPR013825">
    <property type="entry name" value="Topo_IA_cen_sub2"/>
</dbReference>
<dbReference type="InterPro" id="IPR003602">
    <property type="entry name" value="Topo_IA_DNA-bd_dom"/>
</dbReference>
<evidence type="ECO:0000256" key="3">
    <source>
        <dbReference type="ARBA" id="ARBA00012891"/>
    </source>
</evidence>
<keyword evidence="4" id="KW-0479">Metal-binding</keyword>